<comment type="caution">
    <text evidence="3">The sequence shown here is derived from an EMBL/GenBank/DDBJ whole genome shotgun (WGS) entry which is preliminary data.</text>
</comment>
<keyword evidence="2" id="KW-0812">Transmembrane</keyword>
<evidence type="ECO:0000256" key="1">
    <source>
        <dbReference type="SAM" id="Coils"/>
    </source>
</evidence>
<feature type="transmembrane region" description="Helical" evidence="2">
    <location>
        <begin position="16"/>
        <end position="33"/>
    </location>
</feature>
<keyword evidence="2" id="KW-0472">Membrane</keyword>
<reference evidence="4" key="1">
    <citation type="journal article" date="2019" name="Int. J. Syst. Evol. Microbiol.">
        <title>The Global Catalogue of Microorganisms (GCM) 10K type strain sequencing project: providing services to taxonomists for standard genome sequencing and annotation.</title>
        <authorList>
            <consortium name="The Broad Institute Genomics Platform"/>
            <consortium name="The Broad Institute Genome Sequencing Center for Infectious Disease"/>
            <person name="Wu L."/>
            <person name="Ma J."/>
        </authorList>
    </citation>
    <scope>NUCLEOTIDE SEQUENCE [LARGE SCALE GENOMIC DNA]</scope>
    <source>
        <strain evidence="4">KCTC 23707</strain>
    </source>
</reference>
<dbReference type="Proteomes" id="UP001597308">
    <property type="component" value="Unassembled WGS sequence"/>
</dbReference>
<gene>
    <name evidence="3" type="ORF">ACFSCV_15910</name>
</gene>
<sequence>MSEIGLASIATGGASPWVYVAVGVAIIVAAFFVSYKRIDIAIGNSALIVAGAIIASLGVIQNFKLTASGIEVTTTTKIFVEQITTLNDSIAKQVKVNDDLKEQIKTVETRLAVLAASAASSPAQGGGTSNNSVSKSLQIDEFLSKSAPPAAGIGAANKIIIDNAARNAIELQMFRDKLGIK</sequence>
<dbReference type="EMBL" id="JBHUER010000010">
    <property type="protein sequence ID" value="MFD1704494.1"/>
    <property type="molecule type" value="Genomic_DNA"/>
</dbReference>
<feature type="coiled-coil region" evidence="1">
    <location>
        <begin position="90"/>
        <end position="117"/>
    </location>
</feature>
<dbReference type="RefSeq" id="WP_378800547.1">
    <property type="nucleotide sequence ID" value="NZ_JBHUER010000010.1"/>
</dbReference>
<evidence type="ECO:0000256" key="2">
    <source>
        <dbReference type="SAM" id="Phobius"/>
    </source>
</evidence>
<proteinExistence type="predicted"/>
<feature type="transmembrane region" description="Helical" evidence="2">
    <location>
        <begin position="40"/>
        <end position="60"/>
    </location>
</feature>
<keyword evidence="2" id="KW-1133">Transmembrane helix</keyword>
<organism evidence="3 4">
    <name type="scientific">Methylopila henanensis</name>
    <dbReference type="NCBI Taxonomy" id="873516"/>
    <lineage>
        <taxon>Bacteria</taxon>
        <taxon>Pseudomonadati</taxon>
        <taxon>Pseudomonadota</taxon>
        <taxon>Alphaproteobacteria</taxon>
        <taxon>Hyphomicrobiales</taxon>
        <taxon>Methylopilaceae</taxon>
        <taxon>Methylopila</taxon>
    </lineage>
</organism>
<keyword evidence="1" id="KW-0175">Coiled coil</keyword>
<protein>
    <submittedName>
        <fullName evidence="3">Uncharacterized protein</fullName>
    </submittedName>
</protein>
<evidence type="ECO:0000313" key="3">
    <source>
        <dbReference type="EMBL" id="MFD1704494.1"/>
    </source>
</evidence>
<accession>A0ABW4K9X7</accession>
<name>A0ABW4K9X7_9HYPH</name>
<evidence type="ECO:0000313" key="4">
    <source>
        <dbReference type="Proteomes" id="UP001597308"/>
    </source>
</evidence>
<keyword evidence="4" id="KW-1185">Reference proteome</keyword>